<dbReference type="PATRIC" id="fig|1006576.9.peg.575"/>
<evidence type="ECO:0000259" key="4">
    <source>
        <dbReference type="PROSITE" id="PS50893"/>
    </source>
</evidence>
<dbReference type="InterPro" id="IPR027417">
    <property type="entry name" value="P-loop_NTPase"/>
</dbReference>
<feature type="domain" description="ABC transporter" evidence="4">
    <location>
        <begin position="2"/>
        <end position="233"/>
    </location>
</feature>
<dbReference type="HOGENOM" id="CLU_000604_1_2_0"/>
<name>A0A0C7NPS7_DEFTU</name>
<dbReference type="PANTHER" id="PTHR42939:SF1">
    <property type="entry name" value="ABC TRANSPORTER ATP-BINDING PROTEIN ALBC-RELATED"/>
    <property type="match status" value="1"/>
</dbReference>
<proteinExistence type="predicted"/>
<dbReference type="InterPro" id="IPR003439">
    <property type="entry name" value="ABC_transporter-like_ATP-bd"/>
</dbReference>
<dbReference type="PROSITE" id="PS00211">
    <property type="entry name" value="ABC_TRANSPORTER_1"/>
    <property type="match status" value="1"/>
</dbReference>
<dbReference type="InterPro" id="IPR051782">
    <property type="entry name" value="ABC_Transporter_VariousFunc"/>
</dbReference>
<dbReference type="Pfam" id="PF00005">
    <property type="entry name" value="ABC_tran"/>
    <property type="match status" value="1"/>
</dbReference>
<dbReference type="SUPFAM" id="SSF52540">
    <property type="entry name" value="P-loop containing nucleoside triphosphate hydrolases"/>
    <property type="match status" value="1"/>
</dbReference>
<keyword evidence="2" id="KW-0547">Nucleotide-binding</keyword>
<dbReference type="CDD" id="cd03230">
    <property type="entry name" value="ABC_DR_subfamily_A"/>
    <property type="match status" value="1"/>
</dbReference>
<dbReference type="InterPro" id="IPR003593">
    <property type="entry name" value="AAA+_ATPase"/>
</dbReference>
<evidence type="ECO:0000256" key="3">
    <source>
        <dbReference type="ARBA" id="ARBA00022840"/>
    </source>
</evidence>
<evidence type="ECO:0000256" key="2">
    <source>
        <dbReference type="ARBA" id="ARBA00022741"/>
    </source>
</evidence>
<accession>A0A0C7NPS7</accession>
<dbReference type="EMBL" id="LN824141">
    <property type="protein sequence ID" value="CEP77907.1"/>
    <property type="molecule type" value="Genomic_DNA"/>
</dbReference>
<dbReference type="GO" id="GO:0005524">
    <property type="term" value="F:ATP binding"/>
    <property type="evidence" value="ECO:0007669"/>
    <property type="project" value="UniProtKB-KW"/>
</dbReference>
<protein>
    <submittedName>
        <fullName evidence="5">ABC transporter-like protein</fullName>
    </submittedName>
</protein>
<dbReference type="Gene3D" id="3.40.50.300">
    <property type="entry name" value="P-loop containing nucleotide triphosphate hydrolases"/>
    <property type="match status" value="1"/>
</dbReference>
<dbReference type="AlphaFoldDB" id="A0A0C7NPS7"/>
<gene>
    <name evidence="5" type="ORF">DTL3_0590</name>
</gene>
<dbReference type="PANTHER" id="PTHR42939">
    <property type="entry name" value="ABC TRANSPORTER ATP-BINDING PROTEIN ALBC-RELATED"/>
    <property type="match status" value="1"/>
</dbReference>
<dbReference type="Proteomes" id="UP000032809">
    <property type="component" value="Chromosome I"/>
</dbReference>
<dbReference type="RefSeq" id="WP_045087455.1">
    <property type="nucleotide sequence ID" value="NZ_LN824141.1"/>
</dbReference>
<evidence type="ECO:0000256" key="1">
    <source>
        <dbReference type="ARBA" id="ARBA00022448"/>
    </source>
</evidence>
<evidence type="ECO:0000313" key="6">
    <source>
        <dbReference type="Proteomes" id="UP000032809"/>
    </source>
</evidence>
<dbReference type="InterPro" id="IPR017871">
    <property type="entry name" value="ABC_transporter-like_CS"/>
</dbReference>
<dbReference type="STRING" id="1006576.DTL3_0590"/>
<evidence type="ECO:0000313" key="5">
    <source>
        <dbReference type="EMBL" id="CEP77907.1"/>
    </source>
</evidence>
<dbReference type="SMART" id="SM00382">
    <property type="entry name" value="AAA"/>
    <property type="match status" value="1"/>
</dbReference>
<reference evidence="6" key="1">
    <citation type="submission" date="2014-11" db="EMBL/GenBank/DDBJ databases">
        <authorList>
            <person name="Wibberg D."/>
        </authorList>
    </citation>
    <scope>NUCLEOTIDE SEQUENCE [LARGE SCALE GENOMIC DNA]</scope>
    <source>
        <strain evidence="6">L3</strain>
    </source>
</reference>
<dbReference type="GO" id="GO:0016887">
    <property type="term" value="F:ATP hydrolysis activity"/>
    <property type="evidence" value="ECO:0007669"/>
    <property type="project" value="InterPro"/>
</dbReference>
<dbReference type="OrthoDB" id="9775135at2"/>
<dbReference type="PROSITE" id="PS50893">
    <property type="entry name" value="ABC_TRANSPORTER_2"/>
    <property type="match status" value="1"/>
</dbReference>
<keyword evidence="1" id="KW-0813">Transport</keyword>
<keyword evidence="6" id="KW-1185">Reference proteome</keyword>
<dbReference type="KEGG" id="dtn:DTL3_0590"/>
<sequence>MIEIVGLTKVFSEKIIAVDNIDLKINEGKVVGFLGPNGAGKTTTLNMIVGLCKPTSGKIFINGIDVREEPEKVKKVIGFVPDEPLLFEKITGISYLNFICDIFEVPLEERRKRGGWLLQAFKLLDAIKDPISTYSHGMRQKLALISALIHKPKILILDEPIVGLDPESASILKQIMKRHASNGNLVFFTTHIMEIAEKICDEIAIIDKGKIVFQGTINELRQLKGDKSLEQLFLEVTKSENEEIDFSFLD</sequence>
<keyword evidence="3" id="KW-0067">ATP-binding</keyword>
<organism evidence="5 6">
    <name type="scientific">Defluviitoga tunisiensis</name>
    <dbReference type="NCBI Taxonomy" id="1006576"/>
    <lineage>
        <taxon>Bacteria</taxon>
        <taxon>Thermotogati</taxon>
        <taxon>Thermotogota</taxon>
        <taxon>Thermotogae</taxon>
        <taxon>Petrotogales</taxon>
        <taxon>Petrotogaceae</taxon>
        <taxon>Defluviitoga</taxon>
    </lineage>
</organism>